<evidence type="ECO:0000256" key="3">
    <source>
        <dbReference type="ARBA" id="ARBA00012438"/>
    </source>
</evidence>
<dbReference type="GO" id="GO:0005524">
    <property type="term" value="F:ATP binding"/>
    <property type="evidence" value="ECO:0007669"/>
    <property type="project" value="UniProtKB-KW"/>
</dbReference>
<keyword evidence="18" id="KW-0732">Signal</keyword>
<keyword evidence="11" id="KW-0067">ATP-binding</keyword>
<evidence type="ECO:0000256" key="13">
    <source>
        <dbReference type="ARBA" id="ARBA00023012"/>
    </source>
</evidence>
<dbReference type="InterPro" id="IPR036097">
    <property type="entry name" value="HisK_dim/P_sf"/>
</dbReference>
<dbReference type="SUPFAM" id="SSF55874">
    <property type="entry name" value="ATPase domain of HSP90 chaperone/DNA topoisomerase II/histidine kinase"/>
    <property type="match status" value="1"/>
</dbReference>
<comment type="subcellular location">
    <subcellularLocation>
        <location evidence="2">Cell inner membrane</location>
        <topology evidence="2">Multi-pass membrane protein</topology>
    </subcellularLocation>
</comment>
<evidence type="ECO:0000256" key="6">
    <source>
        <dbReference type="ARBA" id="ARBA00022553"/>
    </source>
</evidence>
<organism evidence="20 21">
    <name type="scientific">Halopseudomonas laoshanensis</name>
    <dbReference type="NCBI Taxonomy" id="2268758"/>
    <lineage>
        <taxon>Bacteria</taxon>
        <taxon>Pseudomonadati</taxon>
        <taxon>Pseudomonadota</taxon>
        <taxon>Gammaproteobacteria</taxon>
        <taxon>Pseudomonadales</taxon>
        <taxon>Pseudomonadaceae</taxon>
        <taxon>Halopseudomonas</taxon>
    </lineage>
</organism>
<evidence type="ECO:0000256" key="14">
    <source>
        <dbReference type="ARBA" id="ARBA00023136"/>
    </source>
</evidence>
<dbReference type="EMBL" id="QOVF01000002">
    <property type="protein sequence ID" value="KAA0695083.1"/>
    <property type="molecule type" value="Genomic_DNA"/>
</dbReference>
<dbReference type="SUPFAM" id="SSF103190">
    <property type="entry name" value="Sensory domain-like"/>
    <property type="match status" value="1"/>
</dbReference>
<proteinExistence type="predicted"/>
<evidence type="ECO:0000256" key="4">
    <source>
        <dbReference type="ARBA" id="ARBA00022475"/>
    </source>
</evidence>
<evidence type="ECO:0000256" key="10">
    <source>
        <dbReference type="ARBA" id="ARBA00022777"/>
    </source>
</evidence>
<keyword evidence="9" id="KW-0547">Nucleotide-binding</keyword>
<evidence type="ECO:0000256" key="8">
    <source>
        <dbReference type="ARBA" id="ARBA00022692"/>
    </source>
</evidence>
<evidence type="ECO:0000256" key="17">
    <source>
        <dbReference type="SAM" id="Phobius"/>
    </source>
</evidence>
<dbReference type="GO" id="GO:0005886">
    <property type="term" value="C:plasma membrane"/>
    <property type="evidence" value="ECO:0007669"/>
    <property type="project" value="UniProtKB-SubCell"/>
</dbReference>
<keyword evidence="14 17" id="KW-0472">Membrane</keyword>
<dbReference type="InterPro" id="IPR004358">
    <property type="entry name" value="Sig_transdc_His_kin-like_C"/>
</dbReference>
<feature type="chain" id="PRO_5030741573" description="C4-dicarboxylate transport sensor protein DctB" evidence="18">
    <location>
        <begin position="18"/>
        <end position="607"/>
    </location>
</feature>
<feature type="signal peptide" evidence="18">
    <location>
        <begin position="1"/>
        <end position="17"/>
    </location>
</feature>
<sequence>MKHPFWIALCFSLAGLAAWQTGTLFGYRQVERESQDESFRYSQLISNEIKRYEPIVTLAAQHPQLRQALTSPENPALIDTANQIMQLMADIVASSDVYLMDHQGLTIAASNYQQSANFIGQNFSFRPYFQNAFKSNTPAFYFALGTTSDMRGLYFAHAVMAPDDSTRPIGVIAMKIQVAELEAQWRRPTSFNQAEMLITDAQGISFLASRPNWLYRAFEPLTDEGQAVLQSEQRYAAQQLRPMNITRLGTPLGASANVERVVIEEQGEHQDYLSLQTPLPNGDWTLRVLIGTRSVFWTQVRFLITGLILLSGLILAWLYLRERQRREAELAQRSEQLERSVKERTADLKASNQQLLDEIRERERAENELKETQRELIQAAKLAVLGQMSAGLNHEMNQPLTAIQAYARNSQRFLQRGEQDVVDANLGEIVSLCDKMAELTRQFKVFARKSEGLPSQVDLRLPIDAALKIIRAQDSSNGILIEWQRPATAVMVHGDLIRIEQVMVNLIANAVQAVERSTAPEIHIQLKVQGQQIECLVRDNGSGLPANTEQIFEPFFTTKSMKQGLGLGLSISRQIMDALGGRLVGQNRPDTQGAEFILTFQTRSKTD</sequence>
<dbReference type="PRINTS" id="PR00344">
    <property type="entry name" value="BCTRLSENSOR"/>
</dbReference>
<protein>
    <recommendedName>
        <fullName evidence="15">C4-dicarboxylate transport sensor protein DctB</fullName>
        <ecNumber evidence="3">2.7.13.3</ecNumber>
    </recommendedName>
</protein>
<dbReference type="InterPro" id="IPR036890">
    <property type="entry name" value="HATPase_C_sf"/>
</dbReference>
<keyword evidence="16" id="KW-0175">Coiled coil</keyword>
<gene>
    <name evidence="20" type="ORF">DT594_09525</name>
</gene>
<keyword evidence="12 17" id="KW-1133">Transmembrane helix</keyword>
<accession>A0A7V7GUH4</accession>
<dbReference type="CDD" id="cd00082">
    <property type="entry name" value="HisKA"/>
    <property type="match status" value="1"/>
</dbReference>
<dbReference type="Gene3D" id="3.30.565.10">
    <property type="entry name" value="Histidine kinase-like ATPase, C-terminal domain"/>
    <property type="match status" value="1"/>
</dbReference>
<evidence type="ECO:0000256" key="9">
    <source>
        <dbReference type="ARBA" id="ARBA00022741"/>
    </source>
</evidence>
<dbReference type="Gene3D" id="3.30.450.20">
    <property type="entry name" value="PAS domain"/>
    <property type="match status" value="2"/>
</dbReference>
<dbReference type="Pfam" id="PF00512">
    <property type="entry name" value="HisKA"/>
    <property type="match status" value="1"/>
</dbReference>
<dbReference type="InterPro" id="IPR003661">
    <property type="entry name" value="HisK_dim/P_dom"/>
</dbReference>
<evidence type="ECO:0000256" key="11">
    <source>
        <dbReference type="ARBA" id="ARBA00022840"/>
    </source>
</evidence>
<dbReference type="RefSeq" id="WP_149332451.1">
    <property type="nucleotide sequence ID" value="NZ_QOVF01000002.1"/>
</dbReference>
<dbReference type="Proteomes" id="UP000463138">
    <property type="component" value="Unassembled WGS sequence"/>
</dbReference>
<keyword evidence="21" id="KW-1185">Reference proteome</keyword>
<dbReference type="OrthoDB" id="9772100at2"/>
<evidence type="ECO:0000256" key="12">
    <source>
        <dbReference type="ARBA" id="ARBA00022989"/>
    </source>
</evidence>
<reference evidence="20 21" key="1">
    <citation type="submission" date="2018-07" db="EMBL/GenBank/DDBJ databases">
        <title>Pseudomonas laoshanensis sp. nov., isolated from soil.</title>
        <authorList>
            <person name="Sun J."/>
            <person name="Yu L."/>
            <person name="Wang M."/>
            <person name="Zhang C."/>
        </authorList>
    </citation>
    <scope>NUCLEOTIDE SEQUENCE [LARGE SCALE GENOMIC DNA]</scope>
    <source>
        <strain evidence="20 21">Y22</strain>
    </source>
</reference>
<dbReference type="InterPro" id="IPR003594">
    <property type="entry name" value="HATPase_dom"/>
</dbReference>
<feature type="transmembrane region" description="Helical" evidence="17">
    <location>
        <begin position="302"/>
        <end position="320"/>
    </location>
</feature>
<evidence type="ECO:0000256" key="7">
    <source>
        <dbReference type="ARBA" id="ARBA00022679"/>
    </source>
</evidence>
<dbReference type="PROSITE" id="PS50109">
    <property type="entry name" value="HIS_KIN"/>
    <property type="match status" value="1"/>
</dbReference>
<dbReference type="AlphaFoldDB" id="A0A7V7GUH4"/>
<keyword evidence="8 17" id="KW-0812">Transmembrane</keyword>
<comment type="catalytic activity">
    <reaction evidence="1">
        <text>ATP + protein L-histidine = ADP + protein N-phospho-L-histidine.</text>
        <dbReference type="EC" id="2.7.13.3"/>
    </reaction>
</comment>
<dbReference type="SUPFAM" id="SSF47384">
    <property type="entry name" value="Homodimeric domain of signal transducing histidine kinase"/>
    <property type="match status" value="1"/>
</dbReference>
<evidence type="ECO:0000256" key="15">
    <source>
        <dbReference type="ARBA" id="ARBA00073143"/>
    </source>
</evidence>
<keyword evidence="4" id="KW-1003">Cell membrane</keyword>
<keyword evidence="7" id="KW-0808">Transferase</keyword>
<evidence type="ECO:0000313" key="20">
    <source>
        <dbReference type="EMBL" id="KAA0695083.1"/>
    </source>
</evidence>
<feature type="coiled-coil region" evidence="16">
    <location>
        <begin position="320"/>
        <end position="382"/>
    </location>
</feature>
<dbReference type="InterPro" id="IPR017055">
    <property type="entry name" value="Sig_transdc_His_kinase_DctB"/>
</dbReference>
<keyword evidence="10 20" id="KW-0418">Kinase</keyword>
<dbReference type="Gene3D" id="1.10.287.130">
    <property type="match status" value="1"/>
</dbReference>
<evidence type="ECO:0000256" key="5">
    <source>
        <dbReference type="ARBA" id="ARBA00022519"/>
    </source>
</evidence>
<name>A0A7V7GUH4_9GAMM</name>
<evidence type="ECO:0000256" key="1">
    <source>
        <dbReference type="ARBA" id="ARBA00000085"/>
    </source>
</evidence>
<dbReference type="SMART" id="SM00388">
    <property type="entry name" value="HisKA"/>
    <property type="match status" value="1"/>
</dbReference>
<keyword evidence="5" id="KW-0997">Cell inner membrane</keyword>
<dbReference type="Pfam" id="PF02518">
    <property type="entry name" value="HATPase_c"/>
    <property type="match status" value="1"/>
</dbReference>
<comment type="caution">
    <text evidence="20">The sequence shown here is derived from an EMBL/GenBank/DDBJ whole genome shotgun (WGS) entry which is preliminary data.</text>
</comment>
<dbReference type="PANTHER" id="PTHR43065">
    <property type="entry name" value="SENSOR HISTIDINE KINASE"/>
    <property type="match status" value="1"/>
</dbReference>
<dbReference type="GO" id="GO:0000155">
    <property type="term" value="F:phosphorelay sensor kinase activity"/>
    <property type="evidence" value="ECO:0007669"/>
    <property type="project" value="InterPro"/>
</dbReference>
<dbReference type="InterPro" id="IPR005467">
    <property type="entry name" value="His_kinase_dom"/>
</dbReference>
<dbReference type="FunFam" id="1.10.287.130:FF:000049">
    <property type="entry name" value="C4-dicarboxylate transport sensor protein DctB"/>
    <property type="match status" value="1"/>
</dbReference>
<evidence type="ECO:0000256" key="18">
    <source>
        <dbReference type="SAM" id="SignalP"/>
    </source>
</evidence>
<evidence type="ECO:0000259" key="19">
    <source>
        <dbReference type="PROSITE" id="PS50109"/>
    </source>
</evidence>
<keyword evidence="13" id="KW-0902">Two-component regulatory system</keyword>
<evidence type="ECO:0000256" key="2">
    <source>
        <dbReference type="ARBA" id="ARBA00004429"/>
    </source>
</evidence>
<dbReference type="InterPro" id="IPR029151">
    <property type="entry name" value="Sensor-like_sf"/>
</dbReference>
<feature type="domain" description="Histidine kinase" evidence="19">
    <location>
        <begin position="391"/>
        <end position="604"/>
    </location>
</feature>
<dbReference type="SMART" id="SM00387">
    <property type="entry name" value="HATPase_c"/>
    <property type="match status" value="1"/>
</dbReference>
<dbReference type="EC" id="2.7.13.3" evidence="3"/>
<dbReference type="PIRSF" id="PIRSF036431">
    <property type="entry name" value="STHK_DctB"/>
    <property type="match status" value="1"/>
</dbReference>
<dbReference type="PANTHER" id="PTHR43065:SF46">
    <property type="entry name" value="C4-DICARBOXYLATE TRANSPORT SENSOR PROTEIN DCTB"/>
    <property type="match status" value="1"/>
</dbReference>
<evidence type="ECO:0000256" key="16">
    <source>
        <dbReference type="SAM" id="Coils"/>
    </source>
</evidence>
<keyword evidence="6" id="KW-0597">Phosphoprotein</keyword>
<evidence type="ECO:0000313" key="21">
    <source>
        <dbReference type="Proteomes" id="UP000463138"/>
    </source>
</evidence>